<dbReference type="PROSITE" id="PS50173">
    <property type="entry name" value="UMUC"/>
    <property type="match status" value="1"/>
</dbReference>
<dbReference type="Gene3D" id="3.30.450.40">
    <property type="match status" value="1"/>
</dbReference>
<dbReference type="InterPro" id="IPR050469">
    <property type="entry name" value="Diguanylate_Cyclase"/>
</dbReference>
<dbReference type="PROSITE" id="PS50887">
    <property type="entry name" value="GGDEF"/>
    <property type="match status" value="1"/>
</dbReference>
<dbReference type="GO" id="GO:0006281">
    <property type="term" value="P:DNA repair"/>
    <property type="evidence" value="ECO:0007669"/>
    <property type="project" value="InterPro"/>
</dbReference>
<dbReference type="InterPro" id="IPR000160">
    <property type="entry name" value="GGDEF_dom"/>
</dbReference>
<reference evidence="4 5" key="1">
    <citation type="journal article" date="2014" name="Genome Announc.">
        <title>The Genome of the Predominant Equine Lactobacillus Species, Lactobacillus equi, Is Reflective of Its Lifestyle Adaptations to an Herbivorous Host.</title>
        <authorList>
            <person name="O'Donnell M.M."/>
            <person name="Harris H.M."/>
            <person name="O'Toole P.W."/>
            <person name="Ross R.P."/>
        </authorList>
    </citation>
    <scope>NUCLEOTIDE SEQUENCE [LARGE SCALE GENOMIC DNA]</scope>
    <source>
        <strain evidence="4 5">DPC 6820</strain>
    </source>
</reference>
<dbReference type="Proteomes" id="UP000018559">
    <property type="component" value="Unassembled WGS sequence"/>
</dbReference>
<dbReference type="GO" id="GO:0005886">
    <property type="term" value="C:plasma membrane"/>
    <property type="evidence" value="ECO:0007669"/>
    <property type="project" value="TreeGrafter"/>
</dbReference>
<feature type="domain" description="GGDEF" evidence="3">
    <location>
        <begin position="190"/>
        <end position="312"/>
    </location>
</feature>
<comment type="similarity">
    <text evidence="1">Belongs to the DNA polymerase type-Y family.</text>
</comment>
<evidence type="ECO:0000313" key="4">
    <source>
        <dbReference type="EMBL" id="ETA74949.1"/>
    </source>
</evidence>
<sequence length="312" mass="35419">MMNVKSIPKNMNQLLPINDEVQEQWQSIVELLASLLDVKVALINRLYNGELENMIVNEAGLEYYNVSGLGVLKDCQIYCERVISEDDFFEITNADKDDIWKHSIGAKKGLITYLGCPIHNPDGELYGTLCLLDDREKVFKPEVREMMLKMAKIIEDHLILIQSSNTDYITGFYNRKTLSSLVDGPSGVGTYTTAMLIDIDMFEIYNNHFGRLGGDRTLKQVTDIIRDSIDNKAEPFRYSGDEFFILFEGISYDQTKKLAELIRMKIAEETRVTVSIGVAEVDAKQTVHELFIKTDKTLFNAKNNAGNIVMDS</sequence>
<dbReference type="InterPro" id="IPR029016">
    <property type="entry name" value="GAF-like_dom_sf"/>
</dbReference>
<dbReference type="Pfam" id="PF01590">
    <property type="entry name" value="GAF"/>
    <property type="match status" value="1"/>
</dbReference>
<dbReference type="GO" id="GO:0052621">
    <property type="term" value="F:diguanylate cyclase activity"/>
    <property type="evidence" value="ECO:0007669"/>
    <property type="project" value="TreeGrafter"/>
</dbReference>
<dbReference type="EMBL" id="AWWH01000037">
    <property type="protein sequence ID" value="ETA74949.1"/>
    <property type="molecule type" value="Genomic_DNA"/>
</dbReference>
<dbReference type="Pfam" id="PF00990">
    <property type="entry name" value="GGDEF"/>
    <property type="match status" value="1"/>
</dbReference>
<feature type="domain" description="UmuC" evidence="2">
    <location>
        <begin position="238"/>
        <end position="280"/>
    </location>
</feature>
<dbReference type="InterPro" id="IPR003018">
    <property type="entry name" value="GAF"/>
</dbReference>
<evidence type="ECO:0000313" key="5">
    <source>
        <dbReference type="Proteomes" id="UP000018559"/>
    </source>
</evidence>
<dbReference type="PANTHER" id="PTHR45138:SF9">
    <property type="entry name" value="DIGUANYLATE CYCLASE DGCM-RELATED"/>
    <property type="match status" value="1"/>
</dbReference>
<protein>
    <submittedName>
        <fullName evidence="4">Diguanylate cyclase/phosphodiesterase domain-containing protein</fullName>
    </submittedName>
</protein>
<dbReference type="SUPFAM" id="SSF55073">
    <property type="entry name" value="Nucleotide cyclase"/>
    <property type="match status" value="1"/>
</dbReference>
<dbReference type="AlphaFoldDB" id="V7HXI8"/>
<gene>
    <name evidence="4" type="ORF">LEQ_1817</name>
</gene>
<accession>V7HXI8</accession>
<dbReference type="RefSeq" id="WP_023858834.1">
    <property type="nucleotide sequence ID" value="NZ_AWWH01000037.1"/>
</dbReference>
<dbReference type="GO" id="GO:1902201">
    <property type="term" value="P:negative regulation of bacterial-type flagellum-dependent cell motility"/>
    <property type="evidence" value="ECO:0007669"/>
    <property type="project" value="TreeGrafter"/>
</dbReference>
<dbReference type="GO" id="GO:0043709">
    <property type="term" value="P:cell adhesion involved in single-species biofilm formation"/>
    <property type="evidence" value="ECO:0007669"/>
    <property type="project" value="TreeGrafter"/>
</dbReference>
<evidence type="ECO:0000259" key="3">
    <source>
        <dbReference type="PROSITE" id="PS50887"/>
    </source>
</evidence>
<comment type="caution">
    <text evidence="4">The sequence shown here is derived from an EMBL/GenBank/DDBJ whole genome shotgun (WGS) entry which is preliminary data.</text>
</comment>
<organism evidence="4 5">
    <name type="scientific">Ligilactobacillus equi DPC 6820</name>
    <dbReference type="NCBI Taxonomy" id="1392007"/>
    <lineage>
        <taxon>Bacteria</taxon>
        <taxon>Bacillati</taxon>
        <taxon>Bacillota</taxon>
        <taxon>Bacilli</taxon>
        <taxon>Lactobacillales</taxon>
        <taxon>Lactobacillaceae</taxon>
        <taxon>Ligilactobacillus</taxon>
    </lineage>
</organism>
<dbReference type="PANTHER" id="PTHR45138">
    <property type="entry name" value="REGULATORY COMPONENTS OF SENSORY TRANSDUCTION SYSTEM"/>
    <property type="match status" value="1"/>
</dbReference>
<proteinExistence type="inferred from homology"/>
<dbReference type="PATRIC" id="fig|1392007.3.peg.228"/>
<dbReference type="Gene3D" id="3.30.70.270">
    <property type="match status" value="1"/>
</dbReference>
<dbReference type="InterPro" id="IPR029787">
    <property type="entry name" value="Nucleotide_cyclase"/>
</dbReference>
<evidence type="ECO:0000259" key="2">
    <source>
        <dbReference type="PROSITE" id="PS50173"/>
    </source>
</evidence>
<dbReference type="NCBIfam" id="TIGR00254">
    <property type="entry name" value="GGDEF"/>
    <property type="match status" value="1"/>
</dbReference>
<dbReference type="SUPFAM" id="SSF55781">
    <property type="entry name" value="GAF domain-like"/>
    <property type="match status" value="1"/>
</dbReference>
<keyword evidence="5" id="KW-1185">Reference proteome</keyword>
<name>V7HXI8_9LACO</name>
<dbReference type="InterPro" id="IPR043128">
    <property type="entry name" value="Rev_trsase/Diguanyl_cyclase"/>
</dbReference>
<dbReference type="InterPro" id="IPR001126">
    <property type="entry name" value="UmuC"/>
</dbReference>
<evidence type="ECO:0000256" key="1">
    <source>
        <dbReference type="ARBA" id="ARBA00010945"/>
    </source>
</evidence>
<dbReference type="SMART" id="SM00267">
    <property type="entry name" value="GGDEF"/>
    <property type="match status" value="1"/>
</dbReference>
<dbReference type="CDD" id="cd01949">
    <property type="entry name" value="GGDEF"/>
    <property type="match status" value="1"/>
</dbReference>